<reference evidence="2 3" key="1">
    <citation type="submission" date="2019-03" db="EMBL/GenBank/DDBJ databases">
        <title>Genomic Encyclopedia of Type Strains, Phase III (KMG-III): the genomes of soil and plant-associated and newly described type strains.</title>
        <authorList>
            <person name="Whitman W."/>
        </authorList>
    </citation>
    <scope>NUCLEOTIDE SEQUENCE [LARGE SCALE GENOMIC DNA]</scope>
    <source>
        <strain evidence="2 3">VKM Ac-2573</strain>
    </source>
</reference>
<evidence type="ECO:0000256" key="1">
    <source>
        <dbReference type="SAM" id="Phobius"/>
    </source>
</evidence>
<sequence>MTIESELRELQTDSPALDPARVIAGARRRRRRGVLTAAAASAGVAGVAAVGLLVAQDPVAVGPPVAATPSSVTPSVTPPRYVFQNTRPAVVPLAAGAEVKIGPYLSFKTKGTQWAVISRRPGEPAYEPFGWRQTVGNANIGDGADPGLQIADNVVTSVFRSETATTVVYTSGRKAWYGQIRRLAGIPGWVAATAVLPVDAQSVFAYDADGKLVGCLGDPKDDPLRR</sequence>
<keyword evidence="3" id="KW-1185">Reference proteome</keyword>
<evidence type="ECO:0000313" key="3">
    <source>
        <dbReference type="Proteomes" id="UP000295146"/>
    </source>
</evidence>
<keyword evidence="1" id="KW-0812">Transmembrane</keyword>
<protein>
    <submittedName>
        <fullName evidence="2">Uncharacterized protein</fullName>
    </submittedName>
</protein>
<dbReference type="RefSeq" id="WP_134106101.1">
    <property type="nucleotide sequence ID" value="NZ_SODP01000002.1"/>
</dbReference>
<proteinExistence type="predicted"/>
<evidence type="ECO:0000313" key="2">
    <source>
        <dbReference type="EMBL" id="TDW70986.1"/>
    </source>
</evidence>
<comment type="caution">
    <text evidence="2">The sequence shown here is derived from an EMBL/GenBank/DDBJ whole genome shotgun (WGS) entry which is preliminary data.</text>
</comment>
<keyword evidence="1" id="KW-0472">Membrane</keyword>
<organism evidence="2 3">
    <name type="scientific">Kribbella pratensis</name>
    <dbReference type="NCBI Taxonomy" id="2512112"/>
    <lineage>
        <taxon>Bacteria</taxon>
        <taxon>Bacillati</taxon>
        <taxon>Actinomycetota</taxon>
        <taxon>Actinomycetes</taxon>
        <taxon>Propionibacteriales</taxon>
        <taxon>Kribbellaceae</taxon>
        <taxon>Kribbella</taxon>
    </lineage>
</organism>
<dbReference type="EMBL" id="SODP01000002">
    <property type="protein sequence ID" value="TDW70986.1"/>
    <property type="molecule type" value="Genomic_DNA"/>
</dbReference>
<accession>A0A4R8C592</accession>
<feature type="transmembrane region" description="Helical" evidence="1">
    <location>
        <begin position="34"/>
        <end position="55"/>
    </location>
</feature>
<keyword evidence="1" id="KW-1133">Transmembrane helix</keyword>
<name>A0A4R8C592_9ACTN</name>
<dbReference type="OrthoDB" id="3821490at2"/>
<dbReference type="AlphaFoldDB" id="A0A4R8C592"/>
<dbReference type="Proteomes" id="UP000295146">
    <property type="component" value="Unassembled WGS sequence"/>
</dbReference>
<gene>
    <name evidence="2" type="ORF">EV653_5055</name>
</gene>